<dbReference type="InterPro" id="IPR013216">
    <property type="entry name" value="Methyltransf_11"/>
</dbReference>
<keyword evidence="2" id="KW-0489">Methyltransferase</keyword>
<protein>
    <submittedName>
        <fullName evidence="2">SAM-dependent methyltransferase</fullName>
    </submittedName>
</protein>
<accession>A0A2R6B868</accession>
<dbReference type="GO" id="GO:0008757">
    <property type="term" value="F:S-adenosylmethionine-dependent methyltransferase activity"/>
    <property type="evidence" value="ECO:0007669"/>
    <property type="project" value="InterPro"/>
</dbReference>
<dbReference type="EMBL" id="NEXH01000017">
    <property type="protein sequence ID" value="PSN94834.1"/>
    <property type="molecule type" value="Genomic_DNA"/>
</dbReference>
<evidence type="ECO:0000313" key="2">
    <source>
        <dbReference type="EMBL" id="PSN94834.1"/>
    </source>
</evidence>
<name>A0A2R6B868_9ARCH</name>
<dbReference type="AlphaFoldDB" id="A0A2R6B868"/>
<organism evidence="2 3">
    <name type="scientific">Candidatus Marsarchaeota G2 archaeon ECH_B_2</name>
    <dbReference type="NCBI Taxonomy" id="1978160"/>
    <lineage>
        <taxon>Archaea</taxon>
        <taxon>Candidatus Marsarchaeota</taxon>
        <taxon>Candidatus Marsarchaeota group 2</taxon>
    </lineage>
</organism>
<dbReference type="CDD" id="cd02440">
    <property type="entry name" value="AdoMet_MTases"/>
    <property type="match status" value="1"/>
</dbReference>
<dbReference type="InterPro" id="IPR029063">
    <property type="entry name" value="SAM-dependent_MTases_sf"/>
</dbReference>
<dbReference type="InterPro" id="IPR050508">
    <property type="entry name" value="Methyltransf_Superfamily"/>
</dbReference>
<sequence length="208" mass="22982">MVHVAPFEALSKRYDAWFESHFYAYLSELEAVRRCVGSPQLALEVGVGTGRFAGPLGISFGIDPSLKMLEVAHSRGINVVRGVAERLPFRDSAFDLVLMVTTICFIDDVEASFREARRVLRSGGRFLVGFIDSESLLGKRLKAMKDNPFYAEATLYSVKEVVDYLERAGFSVHEFLQTIFGSPEDLSAPEPIKQGFGEGSFVVVCAEA</sequence>
<dbReference type="Pfam" id="PF08241">
    <property type="entry name" value="Methyltransf_11"/>
    <property type="match status" value="1"/>
</dbReference>
<dbReference type="PANTHER" id="PTHR42912:SF80">
    <property type="entry name" value="METHYLTRANSFERASE DOMAIN-CONTAINING PROTEIN"/>
    <property type="match status" value="1"/>
</dbReference>
<dbReference type="GO" id="GO:0032259">
    <property type="term" value="P:methylation"/>
    <property type="evidence" value="ECO:0007669"/>
    <property type="project" value="UniProtKB-KW"/>
</dbReference>
<gene>
    <name evidence="2" type="ORF">B9Q06_07590</name>
</gene>
<feature type="domain" description="Methyltransferase type 11" evidence="1">
    <location>
        <begin position="43"/>
        <end position="128"/>
    </location>
</feature>
<dbReference type="Proteomes" id="UP000241284">
    <property type="component" value="Unassembled WGS sequence"/>
</dbReference>
<dbReference type="Gene3D" id="3.40.50.150">
    <property type="entry name" value="Vaccinia Virus protein VP39"/>
    <property type="match status" value="1"/>
</dbReference>
<dbReference type="SUPFAM" id="SSF53335">
    <property type="entry name" value="S-adenosyl-L-methionine-dependent methyltransferases"/>
    <property type="match status" value="1"/>
</dbReference>
<dbReference type="PANTHER" id="PTHR42912">
    <property type="entry name" value="METHYLTRANSFERASE"/>
    <property type="match status" value="1"/>
</dbReference>
<proteinExistence type="predicted"/>
<evidence type="ECO:0000313" key="3">
    <source>
        <dbReference type="Proteomes" id="UP000241284"/>
    </source>
</evidence>
<comment type="caution">
    <text evidence="2">The sequence shown here is derived from an EMBL/GenBank/DDBJ whole genome shotgun (WGS) entry which is preliminary data.</text>
</comment>
<keyword evidence="2" id="KW-0808">Transferase</keyword>
<evidence type="ECO:0000259" key="1">
    <source>
        <dbReference type="Pfam" id="PF08241"/>
    </source>
</evidence>
<reference evidence="2 3" key="1">
    <citation type="submission" date="2017-04" db="EMBL/GenBank/DDBJ databases">
        <title>Novel microbial lineages endemic to geothermal iron-oxide mats fill important gaps in the evolutionary history of Archaea.</title>
        <authorList>
            <person name="Jay Z.J."/>
            <person name="Beam J.P."/>
            <person name="Dlakic M."/>
            <person name="Rusch D.B."/>
            <person name="Kozubal M.A."/>
            <person name="Inskeep W.P."/>
        </authorList>
    </citation>
    <scope>NUCLEOTIDE SEQUENCE [LARGE SCALE GENOMIC DNA]</scope>
    <source>
        <strain evidence="2">ECH_B_2</strain>
    </source>
</reference>